<dbReference type="NCBIfam" id="TIGR01217">
    <property type="entry name" value="ac_ac_CoA_syn"/>
    <property type="match status" value="1"/>
</dbReference>
<dbReference type="InterPro" id="IPR045851">
    <property type="entry name" value="AMP-bd_C_sf"/>
</dbReference>
<keyword evidence="8" id="KW-1185">Reference proteome</keyword>
<evidence type="ECO:0000313" key="8">
    <source>
        <dbReference type="Proteomes" id="UP000629025"/>
    </source>
</evidence>
<comment type="caution">
    <text evidence="7">The sequence shown here is derived from an EMBL/GenBank/DDBJ whole genome shotgun (WGS) entry which is preliminary data.</text>
</comment>
<organism evidence="7 8">
    <name type="scientific">Marinobacterium zhoushanense</name>
    <dbReference type="NCBI Taxonomy" id="1679163"/>
    <lineage>
        <taxon>Bacteria</taxon>
        <taxon>Pseudomonadati</taxon>
        <taxon>Pseudomonadota</taxon>
        <taxon>Gammaproteobacteria</taxon>
        <taxon>Oceanospirillales</taxon>
        <taxon>Oceanospirillaceae</taxon>
        <taxon>Marinobacterium</taxon>
    </lineage>
</organism>
<feature type="domain" description="AMP-dependent synthetase/ligase" evidence="5">
    <location>
        <begin position="95"/>
        <end position="470"/>
    </location>
</feature>
<proteinExistence type="inferred from homology"/>
<dbReference type="Pfam" id="PF00501">
    <property type="entry name" value="AMP-binding"/>
    <property type="match status" value="1"/>
</dbReference>
<evidence type="ECO:0000256" key="2">
    <source>
        <dbReference type="ARBA" id="ARBA00022598"/>
    </source>
</evidence>
<evidence type="ECO:0000256" key="1">
    <source>
        <dbReference type="ARBA" id="ARBA00006432"/>
    </source>
</evidence>
<dbReference type="PANTHER" id="PTHR42921">
    <property type="entry name" value="ACETOACETYL-COA SYNTHETASE"/>
    <property type="match status" value="1"/>
</dbReference>
<dbReference type="CDD" id="cd05943">
    <property type="entry name" value="AACS"/>
    <property type="match status" value="1"/>
</dbReference>
<keyword evidence="2" id="KW-0436">Ligase</keyword>
<dbReference type="Pfam" id="PF16177">
    <property type="entry name" value="ACAS_N"/>
    <property type="match status" value="1"/>
</dbReference>
<dbReference type="NCBIfam" id="NF002937">
    <property type="entry name" value="PRK03584.1"/>
    <property type="match status" value="1"/>
</dbReference>
<dbReference type="Gene3D" id="3.40.50.12780">
    <property type="entry name" value="N-terminal domain of ligase-like"/>
    <property type="match status" value="1"/>
</dbReference>
<evidence type="ECO:0000256" key="3">
    <source>
        <dbReference type="ARBA" id="ARBA00022741"/>
    </source>
</evidence>
<sequence length="649" mass="72001">MQTPLWTPSTARIASTRLWSFIQTLNTELNLDIQGYPELWQWSVDNSETFWSRLWDYTGIQAQTKGINVLKDGDLMPGAQWFPEARLNFAENLLRWRDDRPAVVFCGEDGRRTELSHAELYRRVAGLAAALRAQGIKAGDICSGFMPNVPETLIAMLATTSIGAIWSSCSPDFGIHGVVDRFGQVKPKVLFTTDGYIYNGKRLNSLDKVAGIVGDIDSIEQIVVVPFLEQAPDISVLPGAKLLDDYSDASATEIEFTQLPFDHPLYVMYSSGTTGVPKCIVHSAGGTLIQHLKELILHSDIDRDDRFFYYTTCGWMMWNWMASGLATGCTLVLFDGSPFAPEPDVLWDMAEREKISVFGTSAKYLAALEKAGVKPGKSHDLGALKAVLSTGSPLSHESFEYVYRDIKADLQLSSISGGTDIVSCFALGCPILPVWAGELQCRGLGMAVDIFDDEGRSLLEQKGELVCTRPFPSMPIKFWNDLDGQRFHDAYFAQFDNIWAHGDYGEITRHGGVIIHGRSDAVLNPGGVRIGTAEIYRQVEKVEEVLESLCIGQPWKDDVRVVLFVRLREGIRLDDALNKRIKDTIRANTTPRHVPAVIVQVADIPRTISGKIVELAVRQVVMGENVKNKDALANPEALELFRDLPELSN</sequence>
<dbReference type="RefSeq" id="WP_188745328.1">
    <property type="nucleotide sequence ID" value="NZ_BMIJ01000001.1"/>
</dbReference>
<dbReference type="EMBL" id="BMIJ01000001">
    <property type="protein sequence ID" value="GGB80649.1"/>
    <property type="molecule type" value="Genomic_DNA"/>
</dbReference>
<reference evidence="8" key="1">
    <citation type="journal article" date="2019" name="Int. J. Syst. Evol. Microbiol.">
        <title>The Global Catalogue of Microorganisms (GCM) 10K type strain sequencing project: providing services to taxonomists for standard genome sequencing and annotation.</title>
        <authorList>
            <consortium name="The Broad Institute Genomics Platform"/>
            <consortium name="The Broad Institute Genome Sequencing Center for Infectious Disease"/>
            <person name="Wu L."/>
            <person name="Ma J."/>
        </authorList>
    </citation>
    <scope>NUCLEOTIDE SEQUENCE [LARGE SCALE GENOMIC DNA]</scope>
    <source>
        <strain evidence="8">CGMCC 1.15341</strain>
    </source>
</reference>
<feature type="domain" description="Acetyl-coenzyme A synthetase N-terminal" evidence="6">
    <location>
        <begin position="36"/>
        <end position="92"/>
    </location>
</feature>
<dbReference type="PANTHER" id="PTHR42921:SF1">
    <property type="entry name" value="ACETOACETYL-COA SYNTHETASE"/>
    <property type="match status" value="1"/>
</dbReference>
<accession>A0ABQ1K0Z8</accession>
<evidence type="ECO:0000256" key="4">
    <source>
        <dbReference type="ARBA" id="ARBA00022840"/>
    </source>
</evidence>
<dbReference type="InterPro" id="IPR005914">
    <property type="entry name" value="Acac_CoA_synth"/>
</dbReference>
<keyword evidence="4" id="KW-0067">ATP-binding</keyword>
<evidence type="ECO:0000259" key="6">
    <source>
        <dbReference type="Pfam" id="PF16177"/>
    </source>
</evidence>
<protein>
    <submittedName>
        <fullName evidence="7">Acetoacetyl-CoA synthetase</fullName>
    </submittedName>
</protein>
<dbReference type="Proteomes" id="UP000629025">
    <property type="component" value="Unassembled WGS sequence"/>
</dbReference>
<evidence type="ECO:0000313" key="7">
    <source>
        <dbReference type="EMBL" id="GGB80649.1"/>
    </source>
</evidence>
<dbReference type="InterPro" id="IPR032387">
    <property type="entry name" value="ACAS_N"/>
</dbReference>
<evidence type="ECO:0000259" key="5">
    <source>
        <dbReference type="Pfam" id="PF00501"/>
    </source>
</evidence>
<dbReference type="Gene3D" id="3.30.300.30">
    <property type="match status" value="1"/>
</dbReference>
<dbReference type="InterPro" id="IPR042099">
    <property type="entry name" value="ANL_N_sf"/>
</dbReference>
<dbReference type="InterPro" id="IPR020845">
    <property type="entry name" value="AMP-binding_CS"/>
</dbReference>
<comment type="similarity">
    <text evidence="1">Belongs to the ATP-dependent AMP-binding enzyme family.</text>
</comment>
<dbReference type="InterPro" id="IPR000873">
    <property type="entry name" value="AMP-dep_synth/lig_dom"/>
</dbReference>
<dbReference type="PROSITE" id="PS00455">
    <property type="entry name" value="AMP_BINDING"/>
    <property type="match status" value="1"/>
</dbReference>
<dbReference type="SUPFAM" id="SSF56801">
    <property type="entry name" value="Acetyl-CoA synthetase-like"/>
    <property type="match status" value="1"/>
</dbReference>
<name>A0ABQ1K0Z8_9GAMM</name>
<gene>
    <name evidence="7" type="ORF">GCM10011352_02930</name>
</gene>
<keyword evidence="3" id="KW-0547">Nucleotide-binding</keyword>